<dbReference type="EMBL" id="CAADFP010000198">
    <property type="protein sequence ID" value="VFK33251.1"/>
    <property type="molecule type" value="Genomic_DNA"/>
</dbReference>
<keyword evidence="4" id="KW-0812">Transmembrane</keyword>
<dbReference type="CDD" id="cd07989">
    <property type="entry name" value="LPLAT_AGPAT-like"/>
    <property type="match status" value="1"/>
</dbReference>
<organism evidence="6">
    <name type="scientific">Candidatus Kentrum sp. LPFa</name>
    <dbReference type="NCBI Taxonomy" id="2126335"/>
    <lineage>
        <taxon>Bacteria</taxon>
        <taxon>Pseudomonadati</taxon>
        <taxon>Pseudomonadota</taxon>
        <taxon>Gammaproteobacteria</taxon>
        <taxon>Candidatus Kentrum</taxon>
    </lineage>
</organism>
<dbReference type="SUPFAM" id="SSF69593">
    <property type="entry name" value="Glycerol-3-phosphate (1)-acyltransferase"/>
    <property type="match status" value="1"/>
</dbReference>
<dbReference type="AlphaFoldDB" id="A0A450W1S1"/>
<evidence type="ECO:0000313" key="7">
    <source>
        <dbReference type="EMBL" id="VFK33251.1"/>
    </source>
</evidence>
<feature type="transmembrane region" description="Helical" evidence="4">
    <location>
        <begin position="39"/>
        <end position="63"/>
    </location>
</feature>
<evidence type="ECO:0000256" key="3">
    <source>
        <dbReference type="ARBA" id="ARBA00023315"/>
    </source>
</evidence>
<keyword evidence="4" id="KW-1133">Transmembrane helix</keyword>
<sequence>MPKSQRARIENRPTRAKIAKAMPTREGPGRKGMLFIRSAIFSSIQILSTVAYGTLCLVFAWLAPFPARHRFVTFWVRFNLWCLAKICALDYQVEGKENIPETAGVILSRHESAWEALALQAVFAPQIWVLKRELLWIPFLGWGLMAVEPITLDRGAGARALGKLVREGCERVKAGIRVIIFPEGTRVAPGETKPYQSGGAMLAKRAGCCILPVAHNAGDFWARRSFIKRPGTIRVVIGPAIESKDRGVAEMNALAREWIEDAMGRIRKDRGKNF</sequence>
<dbReference type="EMBL" id="CAADFM010000047">
    <property type="protein sequence ID" value="VFK11003.1"/>
    <property type="molecule type" value="Genomic_DNA"/>
</dbReference>
<protein>
    <submittedName>
        <fullName evidence="6">1-acyl-sn-glycerol-3-phosphate acyltransferase</fullName>
    </submittedName>
</protein>
<name>A0A450W1S1_9GAMM</name>
<proteinExistence type="predicted"/>
<keyword evidence="3 6" id="KW-0012">Acyltransferase</keyword>
<gene>
    <name evidence="6" type="ORF">BECKLPF1236A_GA0070988_100476</name>
    <name evidence="7" type="ORF">BECKLPF1236C_GA0070990_101986</name>
</gene>
<feature type="domain" description="Phospholipid/glycerol acyltransferase" evidence="5">
    <location>
        <begin position="104"/>
        <end position="218"/>
    </location>
</feature>
<keyword evidence="2 6" id="KW-0808">Transferase</keyword>
<evidence type="ECO:0000256" key="2">
    <source>
        <dbReference type="ARBA" id="ARBA00022679"/>
    </source>
</evidence>
<comment type="pathway">
    <text evidence="1">Lipid metabolism.</text>
</comment>
<dbReference type="GO" id="GO:0003841">
    <property type="term" value="F:1-acylglycerol-3-phosphate O-acyltransferase activity"/>
    <property type="evidence" value="ECO:0007669"/>
    <property type="project" value="TreeGrafter"/>
</dbReference>
<evidence type="ECO:0000256" key="1">
    <source>
        <dbReference type="ARBA" id="ARBA00005189"/>
    </source>
</evidence>
<dbReference type="PANTHER" id="PTHR10434">
    <property type="entry name" value="1-ACYL-SN-GLYCEROL-3-PHOSPHATE ACYLTRANSFERASE"/>
    <property type="match status" value="1"/>
</dbReference>
<dbReference type="InterPro" id="IPR002123">
    <property type="entry name" value="Plipid/glycerol_acylTrfase"/>
</dbReference>
<accession>A0A450W1S1</accession>
<evidence type="ECO:0000259" key="5">
    <source>
        <dbReference type="SMART" id="SM00563"/>
    </source>
</evidence>
<evidence type="ECO:0000313" key="6">
    <source>
        <dbReference type="EMBL" id="VFK11003.1"/>
    </source>
</evidence>
<keyword evidence="4" id="KW-0472">Membrane</keyword>
<dbReference type="SMART" id="SM00563">
    <property type="entry name" value="PlsC"/>
    <property type="match status" value="1"/>
</dbReference>
<dbReference type="GO" id="GO:0006654">
    <property type="term" value="P:phosphatidic acid biosynthetic process"/>
    <property type="evidence" value="ECO:0007669"/>
    <property type="project" value="TreeGrafter"/>
</dbReference>
<dbReference type="Pfam" id="PF01553">
    <property type="entry name" value="Acyltransferase"/>
    <property type="match status" value="1"/>
</dbReference>
<dbReference type="PANTHER" id="PTHR10434:SF40">
    <property type="entry name" value="1-ACYL-SN-GLYCEROL-3-PHOSPHATE ACYLTRANSFERASE"/>
    <property type="match status" value="1"/>
</dbReference>
<reference evidence="6" key="1">
    <citation type="submission" date="2019-02" db="EMBL/GenBank/DDBJ databases">
        <authorList>
            <person name="Gruber-Vodicka R. H."/>
            <person name="Seah K. B. B."/>
        </authorList>
    </citation>
    <scope>NUCLEOTIDE SEQUENCE</scope>
    <source>
        <strain evidence="6">BECK_S312</strain>
        <strain evidence="7">BECK_S426</strain>
    </source>
</reference>
<evidence type="ECO:0000256" key="4">
    <source>
        <dbReference type="SAM" id="Phobius"/>
    </source>
</evidence>